<evidence type="ECO:0000259" key="2">
    <source>
        <dbReference type="Pfam" id="PF16586"/>
    </source>
</evidence>
<dbReference type="SUPFAM" id="SSF51445">
    <property type="entry name" value="(Trans)glycosidases"/>
    <property type="match status" value="1"/>
</dbReference>
<dbReference type="PANTHER" id="PTHR37836">
    <property type="entry name" value="LMO1036 PROTEIN"/>
    <property type="match status" value="1"/>
</dbReference>
<dbReference type="InterPro" id="IPR041239">
    <property type="entry name" value="DUF5605"/>
</dbReference>
<dbReference type="InterPro" id="IPR017853">
    <property type="entry name" value="GH"/>
</dbReference>
<evidence type="ECO:0000313" key="5">
    <source>
        <dbReference type="Proteomes" id="UP001500630"/>
    </source>
</evidence>
<reference evidence="5" key="1">
    <citation type="journal article" date="2019" name="Int. J. Syst. Evol. Microbiol.">
        <title>The Global Catalogue of Microorganisms (GCM) 10K type strain sequencing project: providing services to taxonomists for standard genome sequencing and annotation.</title>
        <authorList>
            <consortium name="The Broad Institute Genomics Platform"/>
            <consortium name="The Broad Institute Genome Sequencing Center for Infectious Disease"/>
            <person name="Wu L."/>
            <person name="Ma J."/>
        </authorList>
    </citation>
    <scope>NUCLEOTIDE SEQUENCE [LARGE SCALE GENOMIC DNA]</scope>
    <source>
        <strain evidence="5">JCM 17326</strain>
    </source>
</reference>
<dbReference type="InterPro" id="IPR013783">
    <property type="entry name" value="Ig-like_fold"/>
</dbReference>
<keyword evidence="5" id="KW-1185">Reference proteome</keyword>
<feature type="domain" description="DUF5060" evidence="2">
    <location>
        <begin position="10"/>
        <end position="76"/>
    </location>
</feature>
<dbReference type="PANTHER" id="PTHR37836:SF2">
    <property type="entry name" value="DUF4038 DOMAIN-CONTAINING PROTEIN"/>
    <property type="match status" value="1"/>
</dbReference>
<feature type="domain" description="DUF5605" evidence="3">
    <location>
        <begin position="398"/>
        <end position="462"/>
    </location>
</feature>
<gene>
    <name evidence="4" type="ORF">GCM10022419_134970</name>
</gene>
<sequence length="467" mass="54142">MSPPIWPASVERWAMHELELAGPDEGNPFKDVQLTACYQFRNRIVEVDGFYDGGGVYRVRFMPDKAGLWRFVTVSNAAELDGFTGELNVTEASRSNHGPVRAHRTNFLYADGTRFMPFGTTCYHWTHDLDEEREQATLNTLQESPFNKLRMCVLPIRKVNPPLVPFAGSDPDGLDLDRFNPSFFQHFERRVSDLRDIGVEADVILFHPYDRGYRGLEDMGRERDHAYLRYVIARLGAYRNVWWSLANEYNFNRSKTIEDWDDLFRFVKRIDPYEHLLSIHNGNRMYERGNLYDFTKPWISHQSIQHWDMASTTEWLNKYSKPAVLDEISYEGDAARRWANISGQELVHRFWECATRGGYPGHSETFVGQGDRPWLHKGGTLHGESPSRIGFLRMIMESVTDMQELRYLGRRQSATVSLDLPPGSHRVEVIDTWNMTITPIDEALEGHAEIKLPRRPYLALRISKFGT</sequence>
<dbReference type="Pfam" id="PF18310">
    <property type="entry name" value="DUF5605"/>
    <property type="match status" value="1"/>
</dbReference>
<dbReference type="Pfam" id="PF13204">
    <property type="entry name" value="Apiosidase"/>
    <property type="match status" value="1"/>
</dbReference>
<dbReference type="RefSeq" id="WP_345580994.1">
    <property type="nucleotide sequence ID" value="NZ_BAABDQ010000086.1"/>
</dbReference>
<evidence type="ECO:0000313" key="4">
    <source>
        <dbReference type="EMBL" id="GAA3626522.1"/>
    </source>
</evidence>
<organism evidence="4 5">
    <name type="scientific">Nonomuraea rosea</name>
    <dbReference type="NCBI Taxonomy" id="638574"/>
    <lineage>
        <taxon>Bacteria</taxon>
        <taxon>Bacillati</taxon>
        <taxon>Actinomycetota</taxon>
        <taxon>Actinomycetes</taxon>
        <taxon>Streptosporangiales</taxon>
        <taxon>Streptosporangiaceae</taxon>
        <taxon>Nonomuraea</taxon>
    </lineage>
</organism>
<dbReference type="InterPro" id="IPR032260">
    <property type="entry name" value="DUF5060"/>
</dbReference>
<dbReference type="Gene3D" id="2.60.40.3950">
    <property type="match status" value="1"/>
</dbReference>
<dbReference type="Pfam" id="PF16586">
    <property type="entry name" value="DUF5060"/>
    <property type="match status" value="1"/>
</dbReference>
<dbReference type="Gene3D" id="3.20.20.80">
    <property type="entry name" value="Glycosidases"/>
    <property type="match status" value="1"/>
</dbReference>
<dbReference type="InterPro" id="IPR025277">
    <property type="entry name" value="Apiosidase-like_cat_dom"/>
</dbReference>
<feature type="domain" description="Apiosidase-like catalytic" evidence="1">
    <location>
        <begin position="106"/>
        <end position="358"/>
    </location>
</feature>
<evidence type="ECO:0000259" key="1">
    <source>
        <dbReference type="Pfam" id="PF13204"/>
    </source>
</evidence>
<dbReference type="Gene3D" id="2.60.40.10">
    <property type="entry name" value="Immunoglobulins"/>
    <property type="match status" value="1"/>
</dbReference>
<dbReference type="EMBL" id="BAABDQ010000086">
    <property type="protein sequence ID" value="GAA3626522.1"/>
    <property type="molecule type" value="Genomic_DNA"/>
</dbReference>
<dbReference type="Proteomes" id="UP001500630">
    <property type="component" value="Unassembled WGS sequence"/>
</dbReference>
<protein>
    <submittedName>
        <fullName evidence="4">DUF5605 domain-containing protein</fullName>
    </submittedName>
</protein>
<evidence type="ECO:0000259" key="3">
    <source>
        <dbReference type="Pfam" id="PF18310"/>
    </source>
</evidence>
<accession>A0ABP7A7X2</accession>
<name>A0ABP7A7X2_9ACTN</name>
<proteinExistence type="predicted"/>
<comment type="caution">
    <text evidence="4">The sequence shown here is derived from an EMBL/GenBank/DDBJ whole genome shotgun (WGS) entry which is preliminary data.</text>
</comment>